<dbReference type="EMBL" id="LR031879">
    <property type="protein sequence ID" value="VDD56522.1"/>
    <property type="molecule type" value="Genomic_DNA"/>
</dbReference>
<sequence>MHKPKLLRPKIQFDFVHDENFSDLALSLSFPNSFTAWPNFKIDKPIFGDKFTCLMLAHMLDDYAKSLDPVFDVLRIVKPFDYFFIRFDVVSLVVLTEHDKHGHFPRRASNDGRQRTWNYLMKTTSKLQGSFCPIFSFTEFPLNFNSFVSDFFP</sequence>
<gene>
    <name evidence="1" type="ORF">BOLC8T49751H</name>
</gene>
<accession>A0A3P6GKK5</accession>
<proteinExistence type="predicted"/>
<dbReference type="AlphaFoldDB" id="A0A3P6GKK5"/>
<protein>
    <submittedName>
        <fullName evidence="1">Uncharacterized protein</fullName>
    </submittedName>
</protein>
<organism evidence="1">
    <name type="scientific">Brassica oleracea</name>
    <name type="common">Wild cabbage</name>
    <dbReference type="NCBI Taxonomy" id="3712"/>
    <lineage>
        <taxon>Eukaryota</taxon>
        <taxon>Viridiplantae</taxon>
        <taxon>Streptophyta</taxon>
        <taxon>Embryophyta</taxon>
        <taxon>Tracheophyta</taxon>
        <taxon>Spermatophyta</taxon>
        <taxon>Magnoliopsida</taxon>
        <taxon>eudicotyledons</taxon>
        <taxon>Gunneridae</taxon>
        <taxon>Pentapetalae</taxon>
        <taxon>rosids</taxon>
        <taxon>malvids</taxon>
        <taxon>Brassicales</taxon>
        <taxon>Brassicaceae</taxon>
        <taxon>Brassiceae</taxon>
        <taxon>Brassica</taxon>
    </lineage>
</organism>
<reference evidence="1" key="1">
    <citation type="submission" date="2018-11" db="EMBL/GenBank/DDBJ databases">
        <authorList>
            <consortium name="Genoscope - CEA"/>
            <person name="William W."/>
        </authorList>
    </citation>
    <scope>NUCLEOTIDE SEQUENCE</scope>
</reference>
<evidence type="ECO:0000313" key="1">
    <source>
        <dbReference type="EMBL" id="VDD56522.1"/>
    </source>
</evidence>
<name>A0A3P6GKK5_BRAOL</name>